<reference evidence="1 2" key="1">
    <citation type="submission" date="2016-08" db="EMBL/GenBank/DDBJ databases">
        <authorList>
            <person name="Seilhamer J.J."/>
        </authorList>
    </citation>
    <scope>NUCLEOTIDE SEQUENCE [LARGE SCALE GENOMIC DNA]</scope>
    <source>
        <strain evidence="1 2">NML150140-1</strain>
    </source>
</reference>
<dbReference type="EMBL" id="MEHA01000020">
    <property type="protein sequence ID" value="ODR47507.1"/>
    <property type="molecule type" value="Genomic_DNA"/>
</dbReference>
<dbReference type="RefSeq" id="WP_069423406.1">
    <property type="nucleotide sequence ID" value="NZ_MEHA01000020.1"/>
</dbReference>
<name>A0A1E3UCR0_9FIRM</name>
<proteinExistence type="predicted"/>
<dbReference type="GeneID" id="93300684"/>
<gene>
    <name evidence="1" type="ORF">BEI59_22825</name>
</gene>
<evidence type="ECO:0008006" key="3">
    <source>
        <dbReference type="Google" id="ProtNLM"/>
    </source>
</evidence>
<dbReference type="InterPro" id="IPR010181">
    <property type="entry name" value="CGCAxxGCC_motif"/>
</dbReference>
<organism evidence="1 2">
    <name type="scientific">Eisenbergiella tayi</name>
    <dbReference type="NCBI Taxonomy" id="1432052"/>
    <lineage>
        <taxon>Bacteria</taxon>
        <taxon>Bacillati</taxon>
        <taxon>Bacillota</taxon>
        <taxon>Clostridia</taxon>
        <taxon>Lachnospirales</taxon>
        <taxon>Lachnospiraceae</taxon>
        <taxon>Eisenbergiella</taxon>
    </lineage>
</organism>
<dbReference type="NCBIfam" id="TIGR01909">
    <property type="entry name" value="C_GCAxxG_C_C"/>
    <property type="match status" value="1"/>
</dbReference>
<evidence type="ECO:0000313" key="2">
    <source>
        <dbReference type="Proteomes" id="UP000094271"/>
    </source>
</evidence>
<dbReference type="Proteomes" id="UP000094271">
    <property type="component" value="Unassembled WGS sequence"/>
</dbReference>
<protein>
    <recommendedName>
        <fullName evidence="3">C_GCAxxG_C_C family protein</fullName>
    </recommendedName>
</protein>
<dbReference type="AlphaFoldDB" id="A0A1E3UCR0"/>
<accession>A0A1E3UCR0</accession>
<dbReference type="Pfam" id="PF09719">
    <property type="entry name" value="C_GCAxxG_C_C"/>
    <property type="match status" value="1"/>
</dbReference>
<dbReference type="OrthoDB" id="9791535at2"/>
<sequence length="148" mass="16147">MDDKLKLAGQAYGKGFTCSQAVFCAYARDMGIDETTACRIMEGFGGGFGGMQEVCGALAAATAIISFYSSEGTPGNGEKRKKVYEKVCRAAEIFQKEYGGITCREVLHGECPKAFQCGMKVKDTVLIINQILAECPKEKRTEQEMKAW</sequence>
<evidence type="ECO:0000313" key="1">
    <source>
        <dbReference type="EMBL" id="ODR47507.1"/>
    </source>
</evidence>
<comment type="caution">
    <text evidence="1">The sequence shown here is derived from an EMBL/GenBank/DDBJ whole genome shotgun (WGS) entry which is preliminary data.</text>
</comment>